<dbReference type="GO" id="GO:0032259">
    <property type="term" value="P:methylation"/>
    <property type="evidence" value="ECO:0007669"/>
    <property type="project" value="UniProtKB-KW"/>
</dbReference>
<gene>
    <name evidence="3" type="ORF">LJ656_20135</name>
</gene>
<dbReference type="InterPro" id="IPR013216">
    <property type="entry name" value="Methyltransf_11"/>
</dbReference>
<reference evidence="3 4" key="1">
    <citation type="submission" date="2021-11" db="EMBL/GenBank/DDBJ databases">
        <authorList>
            <person name="Oh E.-T."/>
            <person name="Kim S.-B."/>
        </authorList>
    </citation>
    <scope>NUCLEOTIDE SEQUENCE [LARGE SCALE GENOMIC DNA]</scope>
    <source>
        <strain evidence="3 4">MMS20-SJTR3</strain>
    </source>
</reference>
<feature type="chain" id="PRO_5046505011" evidence="1">
    <location>
        <begin position="28"/>
        <end position="450"/>
    </location>
</feature>
<comment type="caution">
    <text evidence="3">The sequence shown here is derived from an EMBL/GenBank/DDBJ whole genome shotgun (WGS) entry which is preliminary data.</text>
</comment>
<feature type="signal peptide" evidence="1">
    <location>
        <begin position="1"/>
        <end position="27"/>
    </location>
</feature>
<dbReference type="Gene3D" id="3.40.50.150">
    <property type="entry name" value="Vaccinia Virus protein VP39"/>
    <property type="match status" value="1"/>
</dbReference>
<evidence type="ECO:0000259" key="2">
    <source>
        <dbReference type="Pfam" id="PF08241"/>
    </source>
</evidence>
<protein>
    <submittedName>
        <fullName evidence="3">Class I SAM-dependent methyltransferase</fullName>
    </submittedName>
</protein>
<proteinExistence type="predicted"/>
<feature type="domain" description="Methyltransferase type 11" evidence="2">
    <location>
        <begin position="109"/>
        <end position="200"/>
    </location>
</feature>
<keyword evidence="3" id="KW-0489">Methyltransferase</keyword>
<dbReference type="Pfam" id="PF08241">
    <property type="entry name" value="Methyltransf_11"/>
    <property type="match status" value="1"/>
</dbReference>
<dbReference type="InterPro" id="IPR029063">
    <property type="entry name" value="SAM-dependent_MTases_sf"/>
</dbReference>
<dbReference type="SUPFAM" id="SSF53335">
    <property type="entry name" value="S-adenosyl-L-methionine-dependent methyltransferases"/>
    <property type="match status" value="1"/>
</dbReference>
<dbReference type="CDD" id="cd02440">
    <property type="entry name" value="AdoMet_MTases"/>
    <property type="match status" value="1"/>
</dbReference>
<dbReference type="RefSeq" id="WP_230511142.1">
    <property type="nucleotide sequence ID" value="NZ_JAJITD010000010.1"/>
</dbReference>
<keyword evidence="4" id="KW-1185">Reference proteome</keyword>
<name>A0ABS8JYC3_9BURK</name>
<keyword evidence="1" id="KW-0732">Signal</keyword>
<dbReference type="EMBL" id="JAJITD010000010">
    <property type="protein sequence ID" value="MCC8394909.1"/>
    <property type="molecule type" value="Genomic_DNA"/>
</dbReference>
<organism evidence="3 4">
    <name type="scientific">Paraburkholderia sejongensis</name>
    <dbReference type="NCBI Taxonomy" id="2886946"/>
    <lineage>
        <taxon>Bacteria</taxon>
        <taxon>Pseudomonadati</taxon>
        <taxon>Pseudomonadota</taxon>
        <taxon>Betaproteobacteria</taxon>
        <taxon>Burkholderiales</taxon>
        <taxon>Burkholderiaceae</taxon>
        <taxon>Paraburkholderia</taxon>
    </lineage>
</organism>
<dbReference type="GO" id="GO:0008168">
    <property type="term" value="F:methyltransferase activity"/>
    <property type="evidence" value="ECO:0007669"/>
    <property type="project" value="UniProtKB-KW"/>
</dbReference>
<accession>A0ABS8JYC3</accession>
<evidence type="ECO:0000313" key="4">
    <source>
        <dbReference type="Proteomes" id="UP001431019"/>
    </source>
</evidence>
<dbReference type="Proteomes" id="UP001431019">
    <property type="component" value="Unassembled WGS sequence"/>
</dbReference>
<evidence type="ECO:0000256" key="1">
    <source>
        <dbReference type="SAM" id="SignalP"/>
    </source>
</evidence>
<evidence type="ECO:0000313" key="3">
    <source>
        <dbReference type="EMBL" id="MCC8394909.1"/>
    </source>
</evidence>
<keyword evidence="3" id="KW-0808">Transferase</keyword>
<sequence>MGLSNMTPFRQLTRAYGALLSASNSLAAIARNTSEGNHPATSNFETHALAQQVAALTAKLETLSAQPRSNEHAPGSLSQPSYDFNLLLHQARSALMRDMPPNADRLVSVGCSGRWYFDWIEQTYGYVNQHLGIEYYSPKPDSLPDNVKWIANTAGNMEAVADRSCDLLISGQNIEHLWPDEIADFLVESARVLKTGGTLCVDSPNRTITELLNWSHPEHTIELTAVEMRHLLQLAGFEISKQAGIWLCQDPQTARTLPLDPNTDDPHWSVAERVFSAADKPDHSFIWWIESRRTARAPDKDAIRAYLATIYAVAWPERIQRLIVVSGKAEHRADGEWLILPPAHEGLVFYGPYMPLRAGSYRITFEFDPDPAADTSFARCDIIVGQETRMLDQCEVLSGQTHVTFEIQIHKMEFGAQFRCISLGRSGFAVRRHITLVETVNETSSLAEAP</sequence>